<evidence type="ECO:0000313" key="2">
    <source>
        <dbReference type="Proteomes" id="UP000315925"/>
    </source>
</evidence>
<gene>
    <name evidence="1" type="ORF">kam1_452</name>
</gene>
<reference evidence="2" key="1">
    <citation type="submission" date="2019-03" db="EMBL/GenBank/DDBJ databases">
        <title>Complete genome of Methylacidiphilum kamchatkense Kam1.</title>
        <authorList>
            <person name="Kruse T."/>
            <person name="Murarilal Ratnadevi C."/>
            <person name="Erikstad H.-A."/>
            <person name="Birkeland N.-K."/>
        </authorList>
    </citation>
    <scope>NUCLEOTIDE SEQUENCE [LARGE SCALE GENOMIC DNA]</scope>
    <source>
        <strain evidence="2">kam1</strain>
    </source>
</reference>
<dbReference type="KEGG" id="mkc:kam1_452"/>
<dbReference type="EMBL" id="CP037899">
    <property type="protein sequence ID" value="QDQ41703.1"/>
    <property type="molecule type" value="Genomic_DNA"/>
</dbReference>
<organism evidence="1 2">
    <name type="scientific">Methylacidiphilum kamchatkense Kam1</name>
    <dbReference type="NCBI Taxonomy" id="1202785"/>
    <lineage>
        <taxon>Bacteria</taxon>
        <taxon>Pseudomonadati</taxon>
        <taxon>Verrucomicrobiota</taxon>
        <taxon>Methylacidiphilae</taxon>
        <taxon>Methylacidiphilales</taxon>
        <taxon>Methylacidiphilaceae</taxon>
        <taxon>Methylacidiphilum (ex Ratnadevi et al. 2023)</taxon>
    </lineage>
</organism>
<dbReference type="Proteomes" id="UP000315925">
    <property type="component" value="Chromosome"/>
</dbReference>
<accession>A0A516TKD8</accession>
<proteinExistence type="predicted"/>
<evidence type="ECO:0000313" key="1">
    <source>
        <dbReference type="EMBL" id="QDQ41703.1"/>
    </source>
</evidence>
<name>A0A516TKD8_9BACT</name>
<sequence length="51" mass="6014">MNHAKGAHSNELAFLKIEYPWLSNYDNLYGTAFALKKESSLIEFKNHEKKW</sequence>
<dbReference type="AlphaFoldDB" id="A0A516TKD8"/>
<protein>
    <submittedName>
        <fullName evidence="1">Uncharacterized protein</fullName>
    </submittedName>
</protein>